<keyword evidence="3" id="KW-0547">Nucleotide-binding</keyword>
<dbReference type="FunFam" id="3.40.50.300:FF:001091">
    <property type="entry name" value="Probable disease resistance protein At1g61300"/>
    <property type="match status" value="1"/>
</dbReference>
<name>A0AAV2GFB5_9ROSI</name>
<feature type="signal peptide" evidence="7">
    <location>
        <begin position="1"/>
        <end position="17"/>
    </location>
</feature>
<keyword evidence="13" id="KW-1185">Reference proteome</keyword>
<dbReference type="Pfam" id="PF00931">
    <property type="entry name" value="NB-ARC"/>
    <property type="match status" value="1"/>
</dbReference>
<dbReference type="GO" id="GO:0005524">
    <property type="term" value="F:ATP binding"/>
    <property type="evidence" value="ECO:0007669"/>
    <property type="project" value="UniProtKB-KW"/>
</dbReference>
<dbReference type="Gene3D" id="1.20.5.4130">
    <property type="match status" value="1"/>
</dbReference>
<dbReference type="Gene3D" id="3.80.10.10">
    <property type="entry name" value="Ribonuclease Inhibitor"/>
    <property type="match status" value="3"/>
</dbReference>
<evidence type="ECO:0000313" key="12">
    <source>
        <dbReference type="EMBL" id="CAL1409141.1"/>
    </source>
</evidence>
<feature type="domain" description="R13L1/DRL21-like LRR repeat region" evidence="11">
    <location>
        <begin position="723"/>
        <end position="856"/>
    </location>
</feature>
<protein>
    <submittedName>
        <fullName evidence="12">Uncharacterized protein</fullName>
    </submittedName>
</protein>
<evidence type="ECO:0000256" key="5">
    <source>
        <dbReference type="ARBA" id="ARBA00022840"/>
    </source>
</evidence>
<evidence type="ECO:0000256" key="4">
    <source>
        <dbReference type="ARBA" id="ARBA00022821"/>
    </source>
</evidence>
<evidence type="ECO:0000259" key="9">
    <source>
        <dbReference type="Pfam" id="PF18052"/>
    </source>
</evidence>
<dbReference type="InterPro" id="IPR032675">
    <property type="entry name" value="LRR_dom_sf"/>
</dbReference>
<dbReference type="AlphaFoldDB" id="A0AAV2GFB5"/>
<evidence type="ECO:0000259" key="8">
    <source>
        <dbReference type="Pfam" id="PF00931"/>
    </source>
</evidence>
<dbReference type="Pfam" id="PF25019">
    <property type="entry name" value="LRR_R13L1-DRL21"/>
    <property type="match status" value="2"/>
</dbReference>
<dbReference type="InterPro" id="IPR038005">
    <property type="entry name" value="RX-like_CC"/>
</dbReference>
<dbReference type="PANTHER" id="PTHR36766:SF52">
    <property type="entry name" value="LATE BLIGHT RESISTANCE PROTEIN HOMOLOG R1B-8"/>
    <property type="match status" value="1"/>
</dbReference>
<dbReference type="CDD" id="cd14798">
    <property type="entry name" value="RX-CC_like"/>
    <property type="match status" value="1"/>
</dbReference>
<organism evidence="12 13">
    <name type="scientific">Linum trigynum</name>
    <dbReference type="NCBI Taxonomy" id="586398"/>
    <lineage>
        <taxon>Eukaryota</taxon>
        <taxon>Viridiplantae</taxon>
        <taxon>Streptophyta</taxon>
        <taxon>Embryophyta</taxon>
        <taxon>Tracheophyta</taxon>
        <taxon>Spermatophyta</taxon>
        <taxon>Magnoliopsida</taxon>
        <taxon>eudicotyledons</taxon>
        <taxon>Gunneridae</taxon>
        <taxon>Pentapetalae</taxon>
        <taxon>rosids</taxon>
        <taxon>fabids</taxon>
        <taxon>Malpighiales</taxon>
        <taxon>Linaceae</taxon>
        <taxon>Linum</taxon>
    </lineage>
</organism>
<feature type="domain" description="NB-ARC" evidence="8">
    <location>
        <begin position="182"/>
        <end position="364"/>
    </location>
</feature>
<feature type="chain" id="PRO_5043315195" evidence="7">
    <location>
        <begin position="18"/>
        <end position="1261"/>
    </location>
</feature>
<dbReference type="GO" id="GO:0006952">
    <property type="term" value="P:defense response"/>
    <property type="evidence" value="ECO:0007669"/>
    <property type="project" value="UniProtKB-KW"/>
</dbReference>
<dbReference type="EMBL" id="OZ034821">
    <property type="protein sequence ID" value="CAL1409141.1"/>
    <property type="molecule type" value="Genomic_DNA"/>
</dbReference>
<dbReference type="Proteomes" id="UP001497516">
    <property type="component" value="Chromosome 8"/>
</dbReference>
<dbReference type="SUPFAM" id="SSF52540">
    <property type="entry name" value="P-loop containing nucleoside triphosphate hydrolases"/>
    <property type="match status" value="1"/>
</dbReference>
<evidence type="ECO:0000256" key="3">
    <source>
        <dbReference type="ARBA" id="ARBA00022741"/>
    </source>
</evidence>
<reference evidence="12 13" key="1">
    <citation type="submission" date="2024-04" db="EMBL/GenBank/DDBJ databases">
        <authorList>
            <person name="Fracassetti M."/>
        </authorList>
    </citation>
    <scope>NUCLEOTIDE SEQUENCE [LARGE SCALE GENOMIC DNA]</scope>
</reference>
<dbReference type="Pfam" id="PF23559">
    <property type="entry name" value="WHD_DRP"/>
    <property type="match status" value="1"/>
</dbReference>
<gene>
    <name evidence="12" type="ORF">LTRI10_LOCUS48665</name>
</gene>
<evidence type="ECO:0000259" key="10">
    <source>
        <dbReference type="Pfam" id="PF23559"/>
    </source>
</evidence>
<evidence type="ECO:0000256" key="7">
    <source>
        <dbReference type="SAM" id="SignalP"/>
    </source>
</evidence>
<dbReference type="Gene3D" id="3.40.50.300">
    <property type="entry name" value="P-loop containing nucleotide triphosphate hydrolases"/>
    <property type="match status" value="1"/>
</dbReference>
<dbReference type="GO" id="GO:0043531">
    <property type="term" value="F:ADP binding"/>
    <property type="evidence" value="ECO:0007669"/>
    <property type="project" value="InterPro"/>
</dbReference>
<keyword evidence="4" id="KW-0611">Plant defense</keyword>
<dbReference type="InterPro" id="IPR056789">
    <property type="entry name" value="LRR_R13L1-DRL21"/>
</dbReference>
<dbReference type="SUPFAM" id="SSF52058">
    <property type="entry name" value="L domain-like"/>
    <property type="match status" value="1"/>
</dbReference>
<feature type="compositionally biased region" description="Low complexity" evidence="6">
    <location>
        <begin position="1145"/>
        <end position="1157"/>
    </location>
</feature>
<keyword evidence="2" id="KW-0677">Repeat</keyword>
<evidence type="ECO:0000313" key="13">
    <source>
        <dbReference type="Proteomes" id="UP001497516"/>
    </source>
</evidence>
<dbReference type="Gene3D" id="1.10.10.10">
    <property type="entry name" value="Winged helix-like DNA-binding domain superfamily/Winged helix DNA-binding domain"/>
    <property type="match status" value="1"/>
</dbReference>
<dbReference type="InterPro" id="IPR042197">
    <property type="entry name" value="Apaf_helical"/>
</dbReference>
<evidence type="ECO:0000256" key="6">
    <source>
        <dbReference type="SAM" id="MobiDB-lite"/>
    </source>
</evidence>
<feature type="domain" description="Disease resistance protein winged helix" evidence="10">
    <location>
        <begin position="451"/>
        <end position="516"/>
    </location>
</feature>
<keyword evidence="7" id="KW-0732">Signal</keyword>
<keyword evidence="1" id="KW-0433">Leucine-rich repeat</keyword>
<proteinExistence type="predicted"/>
<sequence length="1261" mass="142261">MAQIILFPVANFLLGMASDLAKEEIGLLWNFRRELSKFKATVSTIQAVLRDAEEKQAHSHQVKDWLEKLSEVMYDAEDLLDDLATEARRKAVLAATTDDAGGRRRMSATTCWSVVCFLLSSLPKQLVYDLEMAHAIKDIREKLDDMAKDKDVLHLEVDTSEEETLPSRETDSCPPTIVVGRKNDKKKIIELLLNCNPEANISVVSIVGMGGLGKTTLTQFVFDDDQVKGHFDIKAWVYVSQSFDVQVILLKMLESITGQKVGDLTSDALQAQLRGNIEGKRFLLVLDDAWEESRRSWEKLGNYLAVGALGSKVLVTTRSTRVAEFAGGALKSRTSNSIVEPYKLEGLLEEESWNLLEEKAFPGEVPQERQLQEIGKKILRKCGGVPLAVSTIAGVLVDTKNPKIEWPSFLQKSLSSITKEGEEEDPTMSALKLSFNHLPSHMKHCFASCKLFGKGEKLLIDFLIQLWVAQGYIESEDKGFDCFKTLWWRSFFQEVQMDELGNMSTCTMHDLMHDLAGWIAGENIIVTSSFMILKNIPSKTRHLSIRDDGDQREEDHGGDGLGNASQVRTLMCWKTLTSNEVQQVINNFIRLRLLIFQCEDPGSDDEDRSILDAFTSMNFDKLKHLRFLYYNCNGRKELPNSISNLVNLQVLALGDAESLEELPKGIEKLVNLKHFELEAKDEGHATHMPKGIGKLKFLQTLSSFVVGKRSGNVSNDRTFGAELDELKGLNALCGELVIKGLATAESPRAGVYVLNEKLHLESLVLDWSRDYDTGDDVDRVTSLSTHDERILEMLKPHFNLEKLVIHEGYEGVKIPNWLSGLTNLVEFSLQDCYRCEYLPSQIHQMSSLKKLTIEYCPLLKGIDDDGHHHDSSSIEEEDCEWPRFRCLADLRIQSCPRLTRLPTFPTIEGELELVNVSLAPLARTMKMKMRREGGVGYTDDFDANIHPLRTSSSSSVLVHSLSKLTKLTLERIDDDLESLSHHDSSSCLVSLQELRIWGCCRGVKLPSSLCSSVCLKVIHLQGCEMVEYLPPLHGLPSLRELTIQYCPNLKGCWWKKKMGNNDNYDDDDYYNFDPLTEGEEEEREDEEWPRFPCLLALDIVDCPNLTRIPLFPTVERLKLEGTSSKALVRTMKMQVAGAVHHDSQQHSTTTATTSPSSLRTALDRPLSNLEELELGGMDELEFLPEEGLCNLTSLRDLTISYCPRLATLPPAMQHLTSLHELKIWRCPQLTIRCQKGEGEDWPNISHIHEITLDETYLQDLK</sequence>
<evidence type="ECO:0000256" key="1">
    <source>
        <dbReference type="ARBA" id="ARBA00022614"/>
    </source>
</evidence>
<dbReference type="InterPro" id="IPR036388">
    <property type="entry name" value="WH-like_DNA-bd_sf"/>
</dbReference>
<feature type="region of interest" description="Disordered" evidence="6">
    <location>
        <begin position="1139"/>
        <end position="1159"/>
    </location>
</feature>
<dbReference type="InterPro" id="IPR041118">
    <property type="entry name" value="Rx_N"/>
</dbReference>
<evidence type="ECO:0000259" key="11">
    <source>
        <dbReference type="Pfam" id="PF25019"/>
    </source>
</evidence>
<feature type="domain" description="Disease resistance N-terminal" evidence="9">
    <location>
        <begin position="10"/>
        <end position="91"/>
    </location>
</feature>
<feature type="domain" description="R13L1/DRL21-like LRR repeat region" evidence="11">
    <location>
        <begin position="990"/>
        <end position="1046"/>
    </location>
</feature>
<accession>A0AAV2GFB5</accession>
<keyword evidence="5" id="KW-0067">ATP-binding</keyword>
<evidence type="ECO:0000256" key="2">
    <source>
        <dbReference type="ARBA" id="ARBA00022737"/>
    </source>
</evidence>
<dbReference type="GO" id="GO:0051707">
    <property type="term" value="P:response to other organism"/>
    <property type="evidence" value="ECO:0007669"/>
    <property type="project" value="UniProtKB-ARBA"/>
</dbReference>
<dbReference type="InterPro" id="IPR002182">
    <property type="entry name" value="NB-ARC"/>
</dbReference>
<dbReference type="InterPro" id="IPR058922">
    <property type="entry name" value="WHD_DRP"/>
</dbReference>
<dbReference type="PANTHER" id="PTHR36766">
    <property type="entry name" value="PLANT BROAD-SPECTRUM MILDEW RESISTANCE PROTEIN RPW8"/>
    <property type="match status" value="1"/>
</dbReference>
<dbReference type="PRINTS" id="PR00364">
    <property type="entry name" value="DISEASERSIST"/>
</dbReference>
<dbReference type="Pfam" id="PF18052">
    <property type="entry name" value="Rx_N"/>
    <property type="match status" value="1"/>
</dbReference>
<dbReference type="Gene3D" id="1.10.8.430">
    <property type="entry name" value="Helical domain of apoptotic protease-activating factors"/>
    <property type="match status" value="1"/>
</dbReference>
<dbReference type="InterPro" id="IPR027417">
    <property type="entry name" value="P-loop_NTPase"/>
</dbReference>